<evidence type="ECO:0000313" key="3">
    <source>
        <dbReference type="Proteomes" id="UP000298493"/>
    </source>
</evidence>
<comment type="caution">
    <text evidence="2">The sequence shown here is derived from an EMBL/GenBank/DDBJ whole genome shotgun (WGS) entry which is preliminary data.</text>
</comment>
<sequence length="205" mass="22837">MRREQASQGPASESGSMLEQQSPTDIQLVPVHPKSFSWGMDSHDMNPVSVAVKVMALHIVTRLVTVINRVLELMPPVSSPGRLGYKTSSDGLKVVWVISRNATRRDEAERQIDEINHGIMTTENVLALVPFLTALYFMAHPTPSETWLRLNAARYEYIYRISIVSGSTRSSSPLISSQPRGRGGKAVRYTLAHRGESDRMFLCQA</sequence>
<dbReference type="EMBL" id="SNSC02000008">
    <property type="protein sequence ID" value="TID22264.1"/>
    <property type="molecule type" value="Genomic_DNA"/>
</dbReference>
<gene>
    <name evidence="2" type="ORF">E6O75_ATG11058</name>
</gene>
<dbReference type="Proteomes" id="UP000298493">
    <property type="component" value="Unassembled WGS sequence"/>
</dbReference>
<proteinExistence type="predicted"/>
<reference evidence="2 3" key="1">
    <citation type="submission" date="2019-04" db="EMBL/GenBank/DDBJ databases">
        <title>High contiguity whole genome sequence and gene annotation resource for two Venturia nashicola isolates.</title>
        <authorList>
            <person name="Prokchorchik M."/>
            <person name="Won K."/>
            <person name="Lee Y."/>
            <person name="Choi E.D."/>
            <person name="Segonzac C."/>
            <person name="Sohn K.H."/>
        </authorList>
    </citation>
    <scope>NUCLEOTIDE SEQUENCE [LARGE SCALE GENOMIC DNA]</scope>
    <source>
        <strain evidence="2 3">PRI2</strain>
    </source>
</reference>
<organism evidence="2 3">
    <name type="scientific">Venturia nashicola</name>
    <dbReference type="NCBI Taxonomy" id="86259"/>
    <lineage>
        <taxon>Eukaryota</taxon>
        <taxon>Fungi</taxon>
        <taxon>Dikarya</taxon>
        <taxon>Ascomycota</taxon>
        <taxon>Pezizomycotina</taxon>
        <taxon>Dothideomycetes</taxon>
        <taxon>Pleosporomycetidae</taxon>
        <taxon>Venturiales</taxon>
        <taxon>Venturiaceae</taxon>
        <taxon>Venturia</taxon>
    </lineage>
</organism>
<protein>
    <submittedName>
        <fullName evidence="2">Uncharacterized protein</fullName>
    </submittedName>
</protein>
<evidence type="ECO:0000256" key="1">
    <source>
        <dbReference type="SAM" id="MobiDB-lite"/>
    </source>
</evidence>
<name>A0A4Z1PK11_9PEZI</name>
<keyword evidence="3" id="KW-1185">Reference proteome</keyword>
<dbReference type="AlphaFoldDB" id="A0A4Z1PK11"/>
<evidence type="ECO:0000313" key="2">
    <source>
        <dbReference type="EMBL" id="TID22264.1"/>
    </source>
</evidence>
<feature type="region of interest" description="Disordered" evidence="1">
    <location>
        <begin position="1"/>
        <end position="24"/>
    </location>
</feature>
<accession>A0A4Z1PK11</accession>